<reference evidence="1 2" key="1">
    <citation type="submission" date="2018-04" db="EMBL/GenBank/DDBJ databases">
        <authorList>
            <person name="Zhang X."/>
            <person name="Yuan J."/>
            <person name="Li F."/>
            <person name="Xiang J."/>
        </authorList>
    </citation>
    <scope>NUCLEOTIDE SEQUENCE [LARGE SCALE GENOMIC DNA]</scope>
    <source>
        <tissue evidence="1">Muscle</tissue>
    </source>
</reference>
<evidence type="ECO:0000313" key="1">
    <source>
        <dbReference type="EMBL" id="ROT71703.1"/>
    </source>
</evidence>
<proteinExistence type="predicted"/>
<sequence>MVCVVSASGTAGGVRVEGERLNSVIRLCNRPLLYSACSPFAPPSLTRLSSAFHSASLLASPLLHSASYSPSPLFQLLPPYSLSRFRFLPPTRPSRSFPPGLLYFPSSRSSSASYSLSPLRSCLPFTPASLRSHSHSCLLDRLSALPLPPPYSPLPSFTPPFTRLSALYSTNLPWGGAPPFYPRFFPFSPPGSFHADLLLASLALSLLAFFYSPLSLFPSCLLFTRPLCVALQLLPLTRLSPFTRSSESALSLFSLLLALTRPLSLLSFPFLYRLSRFHRLLTSPLSALSSCSLLGLCSAPVAAASYARLLLPFLSFPTRLSPLSPSSLTRLSPLFLLFLVYPRSLFTPASFTRLSRSSAFRPYRLSPLHSCLLIPPRSFTPPLLTRPLSLFHSPPLTRLSSLLSLRPYSLLPLSLLPLLPLLALSTPALPNSLSPFPCLTALSSTSCLLTRSSLFAPAPTRLSRSFLLLLTPSLALSLLPP</sequence>
<dbReference type="AlphaFoldDB" id="A0A3R7M3B0"/>
<organism evidence="1 2">
    <name type="scientific">Penaeus vannamei</name>
    <name type="common">Whiteleg shrimp</name>
    <name type="synonym">Litopenaeus vannamei</name>
    <dbReference type="NCBI Taxonomy" id="6689"/>
    <lineage>
        <taxon>Eukaryota</taxon>
        <taxon>Metazoa</taxon>
        <taxon>Ecdysozoa</taxon>
        <taxon>Arthropoda</taxon>
        <taxon>Crustacea</taxon>
        <taxon>Multicrustacea</taxon>
        <taxon>Malacostraca</taxon>
        <taxon>Eumalacostraca</taxon>
        <taxon>Eucarida</taxon>
        <taxon>Decapoda</taxon>
        <taxon>Dendrobranchiata</taxon>
        <taxon>Penaeoidea</taxon>
        <taxon>Penaeidae</taxon>
        <taxon>Penaeus</taxon>
    </lineage>
</organism>
<evidence type="ECO:0000313" key="2">
    <source>
        <dbReference type="Proteomes" id="UP000283509"/>
    </source>
</evidence>
<accession>A0A3R7M3B0</accession>
<dbReference type="EMBL" id="QCYY01002261">
    <property type="protein sequence ID" value="ROT71703.1"/>
    <property type="molecule type" value="Genomic_DNA"/>
</dbReference>
<reference evidence="1 2" key="2">
    <citation type="submission" date="2019-01" db="EMBL/GenBank/DDBJ databases">
        <title>The decoding of complex shrimp genome reveals the adaptation for benthos swimmer, frequently molting mechanism and breeding impact on genome.</title>
        <authorList>
            <person name="Sun Y."/>
            <person name="Gao Y."/>
            <person name="Yu Y."/>
        </authorList>
    </citation>
    <scope>NUCLEOTIDE SEQUENCE [LARGE SCALE GENOMIC DNA]</scope>
    <source>
        <tissue evidence="1">Muscle</tissue>
    </source>
</reference>
<dbReference type="Proteomes" id="UP000283509">
    <property type="component" value="Unassembled WGS sequence"/>
</dbReference>
<name>A0A3R7M3B0_PENVA</name>
<keyword evidence="2" id="KW-1185">Reference proteome</keyword>
<comment type="caution">
    <text evidence="1">The sequence shown here is derived from an EMBL/GenBank/DDBJ whole genome shotgun (WGS) entry which is preliminary data.</text>
</comment>
<gene>
    <name evidence="1" type="ORF">C7M84_009971</name>
</gene>
<protein>
    <submittedName>
        <fullName evidence="1">Uncharacterized protein</fullName>
    </submittedName>
</protein>